<evidence type="ECO:0000313" key="3">
    <source>
        <dbReference type="Proteomes" id="UP000325372"/>
    </source>
</evidence>
<organism evidence="2 3">
    <name type="scientific">Marinihelvus fidelis</name>
    <dbReference type="NCBI Taxonomy" id="2613842"/>
    <lineage>
        <taxon>Bacteria</taxon>
        <taxon>Pseudomonadati</taxon>
        <taxon>Pseudomonadota</taxon>
        <taxon>Gammaproteobacteria</taxon>
        <taxon>Chromatiales</taxon>
        <taxon>Wenzhouxiangellaceae</taxon>
        <taxon>Marinihelvus</taxon>
    </lineage>
</organism>
<name>A0A5N0TH57_9GAMM</name>
<gene>
    <name evidence="2" type="ORF">F3N42_03700</name>
</gene>
<evidence type="ECO:0000256" key="1">
    <source>
        <dbReference type="SAM" id="SignalP"/>
    </source>
</evidence>
<feature type="signal peptide" evidence="1">
    <location>
        <begin position="1"/>
        <end position="31"/>
    </location>
</feature>
<proteinExistence type="predicted"/>
<comment type="caution">
    <text evidence="2">The sequence shown here is derived from an EMBL/GenBank/DDBJ whole genome shotgun (WGS) entry which is preliminary data.</text>
</comment>
<accession>A0A5N0TH57</accession>
<sequence>MNTLLRSTSALLVFIAIAFSINCFGSPPAGAAEPRPGPQLTECENGSWYDRERSGEGINLEVLDENFVAYFYTYEPRGEIADQTWFLILGDNADGKATVHDVIAGYVDDGLDVAVMPVGSATFEYAGPDRLAFSWRMDLDLNRLGDGTVIPWCLSSCSGSLSLSRLTRPHPCA</sequence>
<keyword evidence="1" id="KW-0732">Signal</keyword>
<protein>
    <submittedName>
        <fullName evidence="2">Uncharacterized protein</fullName>
    </submittedName>
</protein>
<reference evidence="2 3" key="1">
    <citation type="submission" date="2019-09" db="EMBL/GenBank/DDBJ databases">
        <title>Wenzhouxiangella sp. Genome sequencing and assembly.</title>
        <authorList>
            <person name="Zhang R."/>
        </authorList>
    </citation>
    <scope>NUCLEOTIDE SEQUENCE [LARGE SCALE GENOMIC DNA]</scope>
    <source>
        <strain evidence="2 3">W260</strain>
    </source>
</reference>
<evidence type="ECO:0000313" key="2">
    <source>
        <dbReference type="EMBL" id="KAA9133467.1"/>
    </source>
</evidence>
<feature type="chain" id="PRO_5024309664" evidence="1">
    <location>
        <begin position="32"/>
        <end position="173"/>
    </location>
</feature>
<dbReference type="Proteomes" id="UP000325372">
    <property type="component" value="Unassembled WGS sequence"/>
</dbReference>
<dbReference type="AlphaFoldDB" id="A0A5N0TH57"/>
<keyword evidence="3" id="KW-1185">Reference proteome</keyword>
<dbReference type="RefSeq" id="WP_150863028.1">
    <property type="nucleotide sequence ID" value="NZ_VYXP01000002.1"/>
</dbReference>
<dbReference type="EMBL" id="VYXP01000002">
    <property type="protein sequence ID" value="KAA9133467.1"/>
    <property type="molecule type" value="Genomic_DNA"/>
</dbReference>